<evidence type="ECO:0000313" key="3">
    <source>
        <dbReference type="Proteomes" id="UP000515512"/>
    </source>
</evidence>
<feature type="compositionally biased region" description="Low complexity" evidence="1">
    <location>
        <begin position="51"/>
        <end position="62"/>
    </location>
</feature>
<dbReference type="KEGG" id="nhu:H0264_29225"/>
<feature type="compositionally biased region" description="Polar residues" evidence="1">
    <location>
        <begin position="100"/>
        <end position="109"/>
    </location>
</feature>
<dbReference type="EMBL" id="CP059399">
    <property type="protein sequence ID" value="QLY29327.1"/>
    <property type="molecule type" value="Genomic_DNA"/>
</dbReference>
<name>A0A7D6ZFV3_9NOCA</name>
<feature type="compositionally biased region" description="Basic and acidic residues" evidence="1">
    <location>
        <begin position="301"/>
        <end position="323"/>
    </location>
</feature>
<organism evidence="2 3">
    <name type="scientific">Nocardia huaxiensis</name>
    <dbReference type="NCBI Taxonomy" id="2755382"/>
    <lineage>
        <taxon>Bacteria</taxon>
        <taxon>Bacillati</taxon>
        <taxon>Actinomycetota</taxon>
        <taxon>Actinomycetes</taxon>
        <taxon>Mycobacteriales</taxon>
        <taxon>Nocardiaceae</taxon>
        <taxon>Nocardia</taxon>
    </lineage>
</organism>
<accession>A0A7D6ZFV3</accession>
<proteinExistence type="predicted"/>
<feature type="region of interest" description="Disordered" evidence="1">
    <location>
        <begin position="268"/>
        <end position="323"/>
    </location>
</feature>
<protein>
    <submittedName>
        <fullName evidence="2">Uncharacterized protein</fullName>
    </submittedName>
</protein>
<feature type="region of interest" description="Disordered" evidence="1">
    <location>
        <begin position="43"/>
        <end position="68"/>
    </location>
</feature>
<feature type="compositionally biased region" description="Basic and acidic residues" evidence="1">
    <location>
        <begin position="268"/>
        <end position="278"/>
    </location>
</feature>
<keyword evidence="3" id="KW-1185">Reference proteome</keyword>
<sequence>MGTRYPGAGGFTPGAMQAAMARSHHDNQGHGRVEWWMRVDQDGSTGRNLESSNHATGSSTSSDLATKPDGTVVATTTAVFRNSDGSTTTVVAQGERHPDGTTSCSTTVSGAPLHVTGPLTDRQTITDGDSTVHVTTTVNAEGTLEQTVTSTDHHGGGTVSQHSVYSADGSYWRVDGTTTDTDAHGNTVTVSTSGGLDIDGSAASLTEVEVRDAHTGETRSEAWGVNSDGEDFHATGVTDALGHSETTIVTAHADDSYTVTTVDHDVDGSTTAESHDFDSDGDEIAPWDGDVSSVLADGVDDDRYPDDPDSEEHAAAEQHAYND</sequence>
<dbReference type="RefSeq" id="WP_181580531.1">
    <property type="nucleotide sequence ID" value="NZ_CP059399.1"/>
</dbReference>
<dbReference type="AlphaFoldDB" id="A0A7D6ZFV3"/>
<dbReference type="Proteomes" id="UP000515512">
    <property type="component" value="Chromosome"/>
</dbReference>
<gene>
    <name evidence="2" type="ORF">H0264_29225</name>
</gene>
<evidence type="ECO:0000313" key="2">
    <source>
        <dbReference type="EMBL" id="QLY29327.1"/>
    </source>
</evidence>
<feature type="region of interest" description="Disordered" evidence="1">
    <location>
        <begin position="86"/>
        <end position="126"/>
    </location>
</feature>
<reference evidence="2 3" key="1">
    <citation type="submission" date="2020-07" db="EMBL/GenBank/DDBJ databases">
        <authorList>
            <person name="Zhuang K."/>
            <person name="Ran Y."/>
        </authorList>
    </citation>
    <scope>NUCLEOTIDE SEQUENCE [LARGE SCALE GENOMIC DNA]</scope>
    <source>
        <strain evidence="2 3">WCH-YHL-001</strain>
    </source>
</reference>
<evidence type="ECO:0000256" key="1">
    <source>
        <dbReference type="SAM" id="MobiDB-lite"/>
    </source>
</evidence>